<reference evidence="1" key="1">
    <citation type="submission" date="2025-08" db="UniProtKB">
        <authorList>
            <consortium name="Ensembl"/>
        </authorList>
    </citation>
    <scope>IDENTIFICATION</scope>
</reference>
<accession>A0A8C2BHJ2</accession>
<dbReference type="Gene3D" id="3.20.20.190">
    <property type="entry name" value="Phosphatidylinositol (PI) phosphodiesterase"/>
    <property type="match status" value="1"/>
</dbReference>
<dbReference type="Ensembl" id="ENSCCRT00015124447.1">
    <property type="protein sequence ID" value="ENSCCRP00015120624.1"/>
    <property type="gene ID" value="ENSCCRG00015047449.1"/>
</dbReference>
<name>A0A8C2BHJ2_CYPCA</name>
<dbReference type="SUPFAM" id="SSF51695">
    <property type="entry name" value="PLC-like phosphodiesterases"/>
    <property type="match status" value="1"/>
</dbReference>
<evidence type="ECO:0000313" key="2">
    <source>
        <dbReference type="Proteomes" id="UP000694700"/>
    </source>
</evidence>
<dbReference type="AlphaFoldDB" id="A0A8C2BHJ2"/>
<evidence type="ECO:0000313" key="1">
    <source>
        <dbReference type="Ensembl" id="ENSCCRP00015120624.1"/>
    </source>
</evidence>
<dbReference type="Proteomes" id="UP000694700">
    <property type="component" value="Unplaced"/>
</dbReference>
<protein>
    <submittedName>
        <fullName evidence="1">Uncharacterized protein</fullName>
    </submittedName>
</protein>
<organism evidence="1 2">
    <name type="scientific">Cyprinus carpio</name>
    <name type="common">Common carp</name>
    <dbReference type="NCBI Taxonomy" id="7962"/>
    <lineage>
        <taxon>Eukaryota</taxon>
        <taxon>Metazoa</taxon>
        <taxon>Chordata</taxon>
        <taxon>Craniata</taxon>
        <taxon>Vertebrata</taxon>
        <taxon>Euteleostomi</taxon>
        <taxon>Actinopterygii</taxon>
        <taxon>Neopterygii</taxon>
        <taxon>Teleostei</taxon>
        <taxon>Ostariophysi</taxon>
        <taxon>Cypriniformes</taxon>
        <taxon>Cyprinidae</taxon>
        <taxon>Cyprininae</taxon>
        <taxon>Cyprinus</taxon>
    </lineage>
</organism>
<proteinExistence type="predicted"/>
<sequence length="77" mass="8614">MEDAERLCISSGCSDWMSEMPFAFWDTPLWNLAIPGSHDTMTYCLDERSSVVQSSPRVLRVLDTVLPCIKSCSVGKL</sequence>
<dbReference type="InterPro" id="IPR017946">
    <property type="entry name" value="PLC-like_Pdiesterase_TIM-brl"/>
</dbReference>
<dbReference type="GO" id="GO:0006629">
    <property type="term" value="P:lipid metabolic process"/>
    <property type="evidence" value="ECO:0007669"/>
    <property type="project" value="InterPro"/>
</dbReference>
<dbReference type="GO" id="GO:0008081">
    <property type="term" value="F:phosphoric diester hydrolase activity"/>
    <property type="evidence" value="ECO:0007669"/>
    <property type="project" value="InterPro"/>
</dbReference>